<dbReference type="Gene3D" id="2.60.40.10">
    <property type="entry name" value="Immunoglobulins"/>
    <property type="match status" value="1"/>
</dbReference>
<feature type="non-terminal residue" evidence="6">
    <location>
        <position position="1"/>
    </location>
</feature>
<reference evidence="6 7" key="1">
    <citation type="submission" date="2015-05" db="EMBL/GenBank/DDBJ databases">
        <title>Draft genome sequence of Lampropedia sp. CT6, isolated from the microbial mat of a hot water spring, located at Manikaran, India.</title>
        <authorList>
            <person name="Tripathi C."/>
            <person name="Rani P."/>
            <person name="Mahato N.K."/>
            <person name="Lal R."/>
        </authorList>
    </citation>
    <scope>NUCLEOTIDE SEQUENCE [LARGE SCALE GENOMIC DNA]</scope>
    <source>
        <strain evidence="6 7">CT6</strain>
    </source>
</reference>
<comment type="subcellular location">
    <subcellularLocation>
        <location evidence="1">Membrane</location>
    </subcellularLocation>
</comment>
<dbReference type="PROSITE" id="PS51123">
    <property type="entry name" value="OMPA_2"/>
    <property type="match status" value="1"/>
</dbReference>
<name>A0A0U1Q3M4_9BURK</name>
<dbReference type="Proteomes" id="UP000050580">
    <property type="component" value="Unassembled WGS sequence"/>
</dbReference>
<organism evidence="6 7">
    <name type="scientific">Lampropedia cohaerens</name>
    <dbReference type="NCBI Taxonomy" id="1610491"/>
    <lineage>
        <taxon>Bacteria</taxon>
        <taxon>Pseudomonadati</taxon>
        <taxon>Pseudomonadota</taxon>
        <taxon>Betaproteobacteria</taxon>
        <taxon>Burkholderiales</taxon>
        <taxon>Comamonadaceae</taxon>
        <taxon>Lampropedia</taxon>
    </lineage>
</organism>
<evidence type="ECO:0000256" key="3">
    <source>
        <dbReference type="PROSITE-ProRule" id="PRU00473"/>
    </source>
</evidence>
<dbReference type="Gene3D" id="3.30.1330.60">
    <property type="entry name" value="OmpA-like domain"/>
    <property type="match status" value="1"/>
</dbReference>
<dbReference type="OrthoDB" id="9773411at2"/>
<gene>
    <name evidence="6" type="ORF">AAV94_00020</name>
</gene>
<feature type="region of interest" description="Disordered" evidence="4">
    <location>
        <begin position="144"/>
        <end position="170"/>
    </location>
</feature>
<dbReference type="PRINTS" id="PR01021">
    <property type="entry name" value="OMPADOMAIN"/>
</dbReference>
<dbReference type="PATRIC" id="fig|1610491.3.peg.4"/>
<dbReference type="NCBIfam" id="TIGR01451">
    <property type="entry name" value="B_ant_repeat"/>
    <property type="match status" value="3"/>
</dbReference>
<dbReference type="PANTHER" id="PTHR34819">
    <property type="entry name" value="LARGE CYSTEINE-RICH PERIPLASMIC PROTEIN OMCB"/>
    <property type="match status" value="1"/>
</dbReference>
<keyword evidence="2 3" id="KW-0472">Membrane</keyword>
<dbReference type="InterPro" id="IPR013783">
    <property type="entry name" value="Ig-like_fold"/>
</dbReference>
<dbReference type="RefSeq" id="WP_046740285.1">
    <property type="nucleotide sequence ID" value="NZ_LBNQ01000003.1"/>
</dbReference>
<dbReference type="InterPro" id="IPR036737">
    <property type="entry name" value="OmpA-like_sf"/>
</dbReference>
<evidence type="ECO:0000256" key="2">
    <source>
        <dbReference type="ARBA" id="ARBA00023136"/>
    </source>
</evidence>
<dbReference type="InterPro" id="IPR051172">
    <property type="entry name" value="Chlamydia_OmcB"/>
</dbReference>
<dbReference type="AlphaFoldDB" id="A0A0U1Q3M4"/>
<dbReference type="STRING" id="1610491.AAV94_00020"/>
<dbReference type="Pfam" id="PF00691">
    <property type="entry name" value="OmpA"/>
    <property type="match status" value="1"/>
</dbReference>
<evidence type="ECO:0000259" key="5">
    <source>
        <dbReference type="PROSITE" id="PS51123"/>
    </source>
</evidence>
<proteinExistence type="predicted"/>
<dbReference type="GO" id="GO:0016020">
    <property type="term" value="C:membrane"/>
    <property type="evidence" value="ECO:0007669"/>
    <property type="project" value="UniProtKB-SubCell"/>
</dbReference>
<feature type="domain" description="OmpA-like" evidence="5">
    <location>
        <begin position="849"/>
        <end position="950"/>
    </location>
</feature>
<dbReference type="CDD" id="cd07185">
    <property type="entry name" value="OmpA_C-like"/>
    <property type="match status" value="1"/>
</dbReference>
<dbReference type="InterPro" id="IPR006664">
    <property type="entry name" value="OMP_bac"/>
</dbReference>
<dbReference type="EMBL" id="LBNQ01000003">
    <property type="protein sequence ID" value="KKW69373.1"/>
    <property type="molecule type" value="Genomic_DNA"/>
</dbReference>
<dbReference type="SUPFAM" id="SSF103088">
    <property type="entry name" value="OmpA-like"/>
    <property type="match status" value="2"/>
</dbReference>
<dbReference type="InterPro" id="IPR001434">
    <property type="entry name" value="OmcB-like_DUF11"/>
</dbReference>
<dbReference type="Gene3D" id="2.60.40.740">
    <property type="match status" value="1"/>
</dbReference>
<sequence length="950" mass="98138">GDPDCTSGCDSTPVDTVINAPDLTIAKSGPTSATVGQAYDYTITVTNSGTAATTATATVSDSVPAGLTINSAAGCTISGQDVSCDIAAGLAAGATASFTINVTPEASVSGTTVSNTASVSGGGDPDCTSGCDSTPVDTSVTAKPIVANDDPLGPVDGGAGNPNAGNAYDNDTLGGNPVNPSEITGTVVTPATPVVPGAAVPELEPSTGIVSVPPGTPEGSYTIEYQICEVLNPGNCDTATVTVDVVAAKVSYSKVANLPAGQTEVTVGDVITYTLTAVVENASTRDAVTLTDTLGTGLTFASVVDAGVFAVDTGAAPVVVFTLPAGTAPGTYAVSYTAQVNADAQGTVKNAVVGSGTHSPDCAGVCETETPVVDTTTLRIVKQAAPRDVKVGDLVRYTLRIENTGNTNLVDGTLIDTPPAGFTYVDGSLVVEDGDGLGRLVGTYPIRVDQLDIAAGETATVMYLLRVGAGVRQGIHTNSAYVERLNQRVSNVATADVQLVGDPLLDETLIMGSVFDDRDGDGWQDSAQMDDVRVQGGFAPQVYVANSTTVDRGAGPQPEPDASAPMLHGIAIGTIAGRQSDADPLERRQVVVSQLLTEPKFTDDFVLTTRQGVTLRMDAEGNTRIERDSGDAAKGLTAAEPTVERRVAKVEGGYRVDYVIGNAGVDERGIPGVRIATVEGLLVETDQFGRFHLVGVDGGRWERGRNFIMKVDPATLPPGSEFTTDNPLLRRITPGLPVRFDFGVKLPSGLMEGGHEEVELQMGTVFFAPGSAEVREEYLPAIEVLASKVREYQGGEVVIDANGENEELAFARAQAVQAALLGMLDEASASALRVVARGNVDDPTSMMVGVDEGGALLGTVLFDTDKATIRPEYQPLLDKVAQALEELGGGSIAIVGHTDVRGSYAYNTELGMRRATAVYEALAQRLSPQVRAKVRVDATNDPRAPVDGRQ</sequence>
<evidence type="ECO:0000313" key="6">
    <source>
        <dbReference type="EMBL" id="KKW69373.1"/>
    </source>
</evidence>
<dbReference type="InterPro" id="IPR006665">
    <property type="entry name" value="OmpA-like"/>
</dbReference>
<keyword evidence="7" id="KW-1185">Reference proteome</keyword>
<evidence type="ECO:0000313" key="7">
    <source>
        <dbReference type="Proteomes" id="UP000050580"/>
    </source>
</evidence>
<dbReference type="Pfam" id="PF01345">
    <property type="entry name" value="DUF11"/>
    <property type="match status" value="2"/>
</dbReference>
<dbReference type="InterPro" id="IPR047589">
    <property type="entry name" value="DUF11_rpt"/>
</dbReference>
<feature type="compositionally biased region" description="Low complexity" evidence="4">
    <location>
        <begin position="161"/>
        <end position="170"/>
    </location>
</feature>
<evidence type="ECO:0000256" key="1">
    <source>
        <dbReference type="ARBA" id="ARBA00004370"/>
    </source>
</evidence>
<comment type="caution">
    <text evidence="6">The sequence shown here is derived from an EMBL/GenBank/DDBJ whole genome shotgun (WGS) entry which is preliminary data.</text>
</comment>
<evidence type="ECO:0000256" key="4">
    <source>
        <dbReference type="SAM" id="MobiDB-lite"/>
    </source>
</evidence>
<accession>A0A0U1Q3M4</accession>
<protein>
    <recommendedName>
        <fullName evidence="5">OmpA-like domain-containing protein</fullName>
    </recommendedName>
</protein>